<dbReference type="InterPro" id="IPR002168">
    <property type="entry name" value="Lipase_GDXG_HIS_AS"/>
</dbReference>
<evidence type="ECO:0000256" key="4">
    <source>
        <dbReference type="RuleBase" id="RU361235"/>
    </source>
</evidence>
<dbReference type="Gene3D" id="3.40.50.1820">
    <property type="entry name" value="alpha/beta hydrolase"/>
    <property type="match status" value="1"/>
</dbReference>
<evidence type="ECO:0000313" key="8">
    <source>
        <dbReference type="Proteomes" id="UP000521922"/>
    </source>
</evidence>
<dbReference type="AlphaFoldDB" id="A0A7Y9DPQ8"/>
<evidence type="ECO:0000256" key="3">
    <source>
        <dbReference type="ARBA" id="ARBA00022801"/>
    </source>
</evidence>
<feature type="region of interest" description="Disordered" evidence="5">
    <location>
        <begin position="35"/>
        <end position="67"/>
    </location>
</feature>
<accession>A0A7Y9DPQ8</accession>
<gene>
    <name evidence="7" type="ORF">BJ968_003992</name>
</gene>
<feature type="domain" description="Carboxylesterase type B" evidence="6">
    <location>
        <begin position="2"/>
        <end position="311"/>
    </location>
</feature>
<dbReference type="PROSITE" id="PS01173">
    <property type="entry name" value="LIPASE_GDXG_HIS"/>
    <property type="match status" value="1"/>
</dbReference>
<evidence type="ECO:0000256" key="5">
    <source>
        <dbReference type="SAM" id="MobiDB-lite"/>
    </source>
</evidence>
<evidence type="ECO:0000313" key="7">
    <source>
        <dbReference type="EMBL" id="NYD24452.1"/>
    </source>
</evidence>
<dbReference type="GO" id="GO:0016787">
    <property type="term" value="F:hydrolase activity"/>
    <property type="evidence" value="ECO:0007669"/>
    <property type="project" value="UniProtKB-KW"/>
</dbReference>
<keyword evidence="8" id="KW-1185">Reference proteome</keyword>
<dbReference type="PANTHER" id="PTHR43142:SF1">
    <property type="entry name" value="CARBOXYLIC ESTER HYDROLASE"/>
    <property type="match status" value="1"/>
</dbReference>
<dbReference type="Pfam" id="PF00135">
    <property type="entry name" value="COesterase"/>
    <property type="match status" value="1"/>
</dbReference>
<proteinExistence type="inferred from homology"/>
<comment type="caution">
    <text evidence="7">The sequence shown here is derived from an EMBL/GenBank/DDBJ whole genome shotgun (WGS) entry which is preliminary data.</text>
</comment>
<reference evidence="7 8" key="1">
    <citation type="submission" date="2020-07" db="EMBL/GenBank/DDBJ databases">
        <title>Sequencing the genomes of 1000 actinobacteria strains.</title>
        <authorList>
            <person name="Klenk H.-P."/>
        </authorList>
    </citation>
    <scope>NUCLEOTIDE SEQUENCE [LARGE SCALE GENOMIC DNA]</scope>
    <source>
        <strain evidence="7 8">DSM 7487</strain>
    </source>
</reference>
<name>A0A7Y9DPQ8_9ACTN</name>
<dbReference type="PANTHER" id="PTHR43142">
    <property type="entry name" value="CARBOXYLIC ESTER HYDROLASE"/>
    <property type="match status" value="1"/>
</dbReference>
<dbReference type="SUPFAM" id="SSF53474">
    <property type="entry name" value="alpha/beta-Hydrolases"/>
    <property type="match status" value="1"/>
</dbReference>
<comment type="similarity">
    <text evidence="1 4">Belongs to the type-B carboxylesterase/lipase family.</text>
</comment>
<comment type="similarity">
    <text evidence="2">Belongs to the 'GDXG' lipolytic enzyme family.</text>
</comment>
<dbReference type="Proteomes" id="UP000521922">
    <property type="component" value="Unassembled WGS sequence"/>
</dbReference>
<evidence type="ECO:0000256" key="2">
    <source>
        <dbReference type="ARBA" id="ARBA00010515"/>
    </source>
</evidence>
<organism evidence="7 8">
    <name type="scientific">Kineococcus aurantiacus</name>
    <dbReference type="NCBI Taxonomy" id="37633"/>
    <lineage>
        <taxon>Bacteria</taxon>
        <taxon>Bacillati</taxon>
        <taxon>Actinomycetota</taxon>
        <taxon>Actinomycetes</taxon>
        <taxon>Kineosporiales</taxon>
        <taxon>Kineosporiaceae</taxon>
        <taxon>Kineococcus</taxon>
    </lineage>
</organism>
<dbReference type="RefSeq" id="WP_179754845.1">
    <property type="nucleotide sequence ID" value="NZ_JACCBB010000001.1"/>
</dbReference>
<dbReference type="EMBL" id="JACCBB010000001">
    <property type="protein sequence ID" value="NYD24452.1"/>
    <property type="molecule type" value="Genomic_DNA"/>
</dbReference>
<sequence>MTTAGGVRGTAARRGVVSFRGIPYAAAPVGPLRFAAPAPPRSWQGVREARDPSPVAPQDPRSGYGWTHAAGEDHLTVDVHVPADFPRDLPVLVWIHGGGWVSGSGSAPGYHPGAWVRRGFVVVSMNYRLGFEGFGAVPGAPHNRGLLDQVAALRWVAENVRAFGGDPGRVTIAGQSAGASSVAALMCAPAARGLFSRAIAASITGETYSVAQAERVAERVARAARVPNSREGFAGLPPVRLLAASDAVAQDLAAEPGAGPRGAVPLIYHPVVDGDVVAGPFVEGPHAGGDPAVQLLVQTVADEWTLFSRSGFAPVAQDFGQVEAFAAAVGLPASAVAGYRALMPGADPGAVGDALLSDGLFAEPSRRFARAHTARGGRTHLARFTWRSPFMGGRFGATHALDVPFALGNPQAMEPFLHAVPVLPLARRVPGVSGHLRGLFPTPSAAALSQRLVRAWTGFAADGDPGWPEISPAGVPVRVWGATDSLEQVPDPRERIWAGVEFRPYDEVLVRAGAPSAGPAGAA</sequence>
<dbReference type="InterPro" id="IPR019826">
    <property type="entry name" value="Carboxylesterase_B_AS"/>
</dbReference>
<evidence type="ECO:0000259" key="6">
    <source>
        <dbReference type="Pfam" id="PF00135"/>
    </source>
</evidence>
<dbReference type="EC" id="3.1.1.-" evidence="4"/>
<keyword evidence="3 4" id="KW-0378">Hydrolase</keyword>
<evidence type="ECO:0000256" key="1">
    <source>
        <dbReference type="ARBA" id="ARBA00005964"/>
    </source>
</evidence>
<dbReference type="InterPro" id="IPR002018">
    <property type="entry name" value="CarbesteraseB"/>
</dbReference>
<dbReference type="PROSITE" id="PS00122">
    <property type="entry name" value="CARBOXYLESTERASE_B_1"/>
    <property type="match status" value="1"/>
</dbReference>
<dbReference type="InterPro" id="IPR029058">
    <property type="entry name" value="AB_hydrolase_fold"/>
</dbReference>
<protein>
    <recommendedName>
        <fullName evidence="4">Carboxylic ester hydrolase</fullName>
        <ecNumber evidence="4">3.1.1.-</ecNumber>
    </recommendedName>
</protein>